<evidence type="ECO:0000313" key="3">
    <source>
        <dbReference type="EMBL" id="KTD17862.1"/>
    </source>
</evidence>
<evidence type="ECO:0000256" key="1">
    <source>
        <dbReference type="SAM" id="SignalP"/>
    </source>
</evidence>
<feature type="domain" description="Thioredoxin" evidence="2">
    <location>
        <begin position="16"/>
        <end position="153"/>
    </location>
</feature>
<dbReference type="InterPro" id="IPR013766">
    <property type="entry name" value="Thioredoxin_domain"/>
</dbReference>
<dbReference type="Proteomes" id="UP000055035">
    <property type="component" value="Unassembled WGS sequence"/>
</dbReference>
<dbReference type="Gene3D" id="3.40.30.10">
    <property type="entry name" value="Glutaredoxin"/>
    <property type="match status" value="1"/>
</dbReference>
<dbReference type="InterPro" id="IPR036249">
    <property type="entry name" value="Thioredoxin-like_sf"/>
</dbReference>
<reference evidence="3 4" key="1">
    <citation type="submission" date="2015-11" db="EMBL/GenBank/DDBJ databases">
        <title>Genomic analysis of 38 Legionella species identifies large and diverse effector repertoires.</title>
        <authorList>
            <person name="Burstein D."/>
            <person name="Amaro F."/>
            <person name="Zusman T."/>
            <person name="Lifshitz Z."/>
            <person name="Cohen O."/>
            <person name="Gilbert J.A."/>
            <person name="Pupko T."/>
            <person name="Shuman H.A."/>
            <person name="Segal G."/>
        </authorList>
    </citation>
    <scope>NUCLEOTIDE SEQUENCE [LARGE SCALE GENOMIC DNA]</scope>
    <source>
        <strain evidence="3 4">BL-540</strain>
    </source>
</reference>
<name>A0A0W0VDD6_9GAMM</name>
<keyword evidence="1" id="KW-0732">Signal</keyword>
<dbReference type="PROSITE" id="PS51352">
    <property type="entry name" value="THIOREDOXIN_2"/>
    <property type="match status" value="1"/>
</dbReference>
<evidence type="ECO:0000313" key="4">
    <source>
        <dbReference type="Proteomes" id="UP000055035"/>
    </source>
</evidence>
<dbReference type="EMBL" id="LNYJ01000011">
    <property type="protein sequence ID" value="KTD17862.1"/>
    <property type="molecule type" value="Genomic_DNA"/>
</dbReference>
<feature type="signal peptide" evidence="1">
    <location>
        <begin position="1"/>
        <end position="22"/>
    </location>
</feature>
<dbReference type="GO" id="GO:0016209">
    <property type="term" value="F:antioxidant activity"/>
    <property type="evidence" value="ECO:0007669"/>
    <property type="project" value="InterPro"/>
</dbReference>
<dbReference type="Pfam" id="PF00578">
    <property type="entry name" value="AhpC-TSA"/>
    <property type="match status" value="1"/>
</dbReference>
<organism evidence="3 4">
    <name type="scientific">Legionella jordanis</name>
    <dbReference type="NCBI Taxonomy" id="456"/>
    <lineage>
        <taxon>Bacteria</taxon>
        <taxon>Pseudomonadati</taxon>
        <taxon>Pseudomonadota</taxon>
        <taxon>Gammaproteobacteria</taxon>
        <taxon>Legionellales</taxon>
        <taxon>Legionellaceae</taxon>
        <taxon>Legionella</taxon>
    </lineage>
</organism>
<dbReference type="STRING" id="456.Ljor_2168"/>
<evidence type="ECO:0000259" key="2">
    <source>
        <dbReference type="PROSITE" id="PS51352"/>
    </source>
</evidence>
<dbReference type="PANTHER" id="PTHR42852">
    <property type="entry name" value="THIOL:DISULFIDE INTERCHANGE PROTEIN DSBE"/>
    <property type="match status" value="1"/>
</dbReference>
<comment type="caution">
    <text evidence="3">The sequence shown here is derived from an EMBL/GenBank/DDBJ whole genome shotgun (WGS) entry which is preliminary data.</text>
</comment>
<sequence length="153" mass="17331">MSACKAVVFALLWLLTFQWAQAADVILTTLDGQKIPFSSLKGKWVFINYWASWCQPCLDEIHALNRFYEHQKKDVALFAVNFDMLAAEEQLQLIKKHRINYPSLQNDPAQALHLKNIPGVPATFVFNPEGKLSQTLFGPQTLLSLNEVIGQKS</sequence>
<dbReference type="RefSeq" id="WP_058471579.1">
    <property type="nucleotide sequence ID" value="NZ_CAAAIC010000001.1"/>
</dbReference>
<protein>
    <submittedName>
        <fullName evidence="3">Thiol-disulfide oxidoreductase</fullName>
    </submittedName>
</protein>
<dbReference type="OrthoDB" id="9796554at2"/>
<dbReference type="AlphaFoldDB" id="A0A0W0VDD6"/>
<dbReference type="PANTHER" id="PTHR42852:SF18">
    <property type="entry name" value="CHROMOSOME UNDETERMINED SCAFFOLD_47, WHOLE GENOME SHOTGUN SEQUENCE"/>
    <property type="match status" value="1"/>
</dbReference>
<dbReference type="SUPFAM" id="SSF52833">
    <property type="entry name" value="Thioredoxin-like"/>
    <property type="match status" value="1"/>
</dbReference>
<gene>
    <name evidence="3" type="ORF">Ljor_2168</name>
</gene>
<dbReference type="InterPro" id="IPR050553">
    <property type="entry name" value="Thioredoxin_ResA/DsbE_sf"/>
</dbReference>
<dbReference type="GO" id="GO:0016491">
    <property type="term" value="F:oxidoreductase activity"/>
    <property type="evidence" value="ECO:0007669"/>
    <property type="project" value="InterPro"/>
</dbReference>
<feature type="chain" id="PRO_5006914711" evidence="1">
    <location>
        <begin position="23"/>
        <end position="153"/>
    </location>
</feature>
<dbReference type="CDD" id="cd02966">
    <property type="entry name" value="TlpA_like_family"/>
    <property type="match status" value="1"/>
</dbReference>
<accession>A0A0W0VDD6</accession>
<proteinExistence type="predicted"/>
<dbReference type="PATRIC" id="fig|456.5.peg.2324"/>
<keyword evidence="4" id="KW-1185">Reference proteome</keyword>
<dbReference type="InterPro" id="IPR000866">
    <property type="entry name" value="AhpC/TSA"/>
</dbReference>